<gene>
    <name evidence="1" type="ORF">O4J56_06430</name>
</gene>
<name>A0ABT4U016_9ACTN</name>
<reference evidence="1 2" key="1">
    <citation type="submission" date="2023-01" db="EMBL/GenBank/DDBJ databases">
        <title>Draft genome sequence of Nocardiopsis sp. RSe5-2 isolated from halophytes.</title>
        <authorList>
            <person name="Duangmal K."/>
            <person name="Chantavorakit T."/>
        </authorList>
    </citation>
    <scope>NUCLEOTIDE SEQUENCE [LARGE SCALE GENOMIC DNA]</scope>
    <source>
        <strain evidence="1 2">RSe5-2</strain>
    </source>
</reference>
<dbReference type="EMBL" id="JAQFWQ010000012">
    <property type="protein sequence ID" value="MDA2810271.1"/>
    <property type="molecule type" value="Genomic_DNA"/>
</dbReference>
<organism evidence="1 2">
    <name type="scientific">Nocardiopsis endophytica</name>
    <dbReference type="NCBI Taxonomy" id="3018445"/>
    <lineage>
        <taxon>Bacteria</taxon>
        <taxon>Bacillati</taxon>
        <taxon>Actinomycetota</taxon>
        <taxon>Actinomycetes</taxon>
        <taxon>Streptosporangiales</taxon>
        <taxon>Nocardiopsidaceae</taxon>
        <taxon>Nocardiopsis</taxon>
    </lineage>
</organism>
<dbReference type="Proteomes" id="UP001527866">
    <property type="component" value="Unassembled WGS sequence"/>
</dbReference>
<sequence>MPRYDRLVEEFLDFLLTRMSEEEDLLFLITHEPRRMYAAYLETGGGRCETRGVDFTGCGVCSRIPPYTLFADYVHINVPAWPCPAVRALALRFADHADFRDNWRPESALFASGRPVH</sequence>
<dbReference type="RefSeq" id="WP_270684314.1">
    <property type="nucleotide sequence ID" value="NZ_JAQFWQ010000012.1"/>
</dbReference>
<accession>A0ABT4U016</accession>
<proteinExistence type="predicted"/>
<evidence type="ECO:0000313" key="1">
    <source>
        <dbReference type="EMBL" id="MDA2810271.1"/>
    </source>
</evidence>
<evidence type="ECO:0000313" key="2">
    <source>
        <dbReference type="Proteomes" id="UP001527866"/>
    </source>
</evidence>
<protein>
    <submittedName>
        <fullName evidence="1">Uncharacterized protein</fullName>
    </submittedName>
</protein>
<comment type="caution">
    <text evidence="1">The sequence shown here is derived from an EMBL/GenBank/DDBJ whole genome shotgun (WGS) entry which is preliminary data.</text>
</comment>
<keyword evidence="2" id="KW-1185">Reference proteome</keyword>